<dbReference type="SUPFAM" id="SSF51905">
    <property type="entry name" value="FAD/NAD(P)-binding domain"/>
    <property type="match status" value="2"/>
</dbReference>
<gene>
    <name evidence="9" type="ORF">BN1708_006588</name>
    <name evidence="8" type="ORF">BN1723_011554</name>
</gene>
<sequence length="466" mass="51717">MGSYAPLPFDIKKIAIIGAGPCGLAAARYLLDRDVFASVVVFEQQHEVGGVWNYSRDPPGSVRVPQTDPFGPPEAPLPPRKTGDAPIFPSPMYETLHANIPGSLMNYKDRPFPQHAWAYPSRQTIQDYIGDYAEDLRSHIKFNIQVESVELTQDAERDRWVLKAKSTVDDETIKETFDAVVVANGHYSVPFLPEVKNIEAFHKTHPDIIIHSKYYRTPEPFAGKRVVVVGNGPSGLDIARQITGVGAQTLISVRSPTPTDKLEHVGATEIAEIVDFLPDQQAIQLKDGSVQSGIDAIIYCTGFLFSYPFLPGLAPKLLTKGKGVFGLYRHLFLIQHPTLVFPGLLMKAVPFPLSEAQAAVVAAVWSNSLLLPPVEEQEKWERGLREERGENLHTFPTHGGDGLYINALHDWALEGSPAGLEAPFWNDESRWERSIFADAKVRFEQRGTQAKTLKELGFVYPGEGNW</sequence>
<accession>A0A0G4MLA7</accession>
<dbReference type="EMBL" id="CVQH01023305">
    <property type="protein sequence ID" value="CRK34954.1"/>
    <property type="molecule type" value="Genomic_DNA"/>
</dbReference>
<organism evidence="9 10">
    <name type="scientific">Verticillium longisporum</name>
    <name type="common">Verticillium dahliae var. longisporum</name>
    <dbReference type="NCBI Taxonomy" id="100787"/>
    <lineage>
        <taxon>Eukaryota</taxon>
        <taxon>Fungi</taxon>
        <taxon>Dikarya</taxon>
        <taxon>Ascomycota</taxon>
        <taxon>Pezizomycotina</taxon>
        <taxon>Sordariomycetes</taxon>
        <taxon>Hypocreomycetidae</taxon>
        <taxon>Glomerellales</taxon>
        <taxon>Plectosphaerellaceae</taxon>
        <taxon>Verticillium</taxon>
    </lineage>
</organism>
<dbReference type="PANTHER" id="PTHR23023">
    <property type="entry name" value="DIMETHYLANILINE MONOOXYGENASE"/>
    <property type="match status" value="1"/>
</dbReference>
<evidence type="ECO:0000313" key="8">
    <source>
        <dbReference type="EMBL" id="CRK18390.1"/>
    </source>
</evidence>
<dbReference type="AlphaFoldDB" id="A0A0G4MLA7"/>
<dbReference type="GO" id="GO:0004499">
    <property type="term" value="F:N,N-dimethylaniline monooxygenase activity"/>
    <property type="evidence" value="ECO:0007669"/>
    <property type="project" value="InterPro"/>
</dbReference>
<dbReference type="Proteomes" id="UP000045706">
    <property type="component" value="Unassembled WGS sequence"/>
</dbReference>
<dbReference type="EMBL" id="CVQI01008891">
    <property type="protein sequence ID" value="CRK18390.1"/>
    <property type="molecule type" value="Genomic_DNA"/>
</dbReference>
<name>A0A0G4MLA7_VERLO</name>
<evidence type="ECO:0000256" key="6">
    <source>
        <dbReference type="ARBA" id="ARBA00023002"/>
    </source>
</evidence>
<dbReference type="FunFam" id="3.50.50.60:FF:000138">
    <property type="entry name" value="Flavin-containing monooxygenase"/>
    <property type="match status" value="1"/>
</dbReference>
<keyword evidence="7" id="KW-0503">Monooxygenase</keyword>
<dbReference type="Gene3D" id="3.50.50.60">
    <property type="entry name" value="FAD/NAD(P)-binding domain"/>
    <property type="match status" value="2"/>
</dbReference>
<keyword evidence="3" id="KW-0285">Flavoprotein</keyword>
<comment type="cofactor">
    <cofactor evidence="1">
        <name>FAD</name>
        <dbReference type="ChEBI" id="CHEBI:57692"/>
    </cofactor>
</comment>
<evidence type="ECO:0000256" key="2">
    <source>
        <dbReference type="ARBA" id="ARBA00009183"/>
    </source>
</evidence>
<keyword evidence="6" id="KW-0560">Oxidoreductase</keyword>
<dbReference type="InterPro" id="IPR050346">
    <property type="entry name" value="FMO-like"/>
</dbReference>
<dbReference type="InterPro" id="IPR020946">
    <property type="entry name" value="Flavin_mOase-like"/>
</dbReference>
<dbReference type="Pfam" id="PF13450">
    <property type="entry name" value="NAD_binding_8"/>
    <property type="match status" value="1"/>
</dbReference>
<dbReference type="InterPro" id="IPR000960">
    <property type="entry name" value="Flavin_mOase"/>
</dbReference>
<proteinExistence type="inferred from homology"/>
<evidence type="ECO:0000256" key="7">
    <source>
        <dbReference type="ARBA" id="ARBA00023033"/>
    </source>
</evidence>
<dbReference type="STRING" id="100787.A0A0G4MLA7"/>
<evidence type="ECO:0000256" key="4">
    <source>
        <dbReference type="ARBA" id="ARBA00022827"/>
    </source>
</evidence>
<keyword evidence="10" id="KW-1185">Reference proteome</keyword>
<evidence type="ECO:0000256" key="3">
    <source>
        <dbReference type="ARBA" id="ARBA00022630"/>
    </source>
</evidence>
<evidence type="ECO:0000313" key="9">
    <source>
        <dbReference type="EMBL" id="CRK34954.1"/>
    </source>
</evidence>
<reference evidence="10 11" key="1">
    <citation type="submission" date="2015-05" db="EMBL/GenBank/DDBJ databases">
        <authorList>
            <person name="Fogelqvist Johan"/>
        </authorList>
    </citation>
    <scope>NUCLEOTIDE SEQUENCE [LARGE SCALE GENOMIC DNA]</scope>
    <source>
        <strain evidence="9">VL1</strain>
        <strain evidence="8">VL2</strain>
    </source>
</reference>
<dbReference type="Pfam" id="PF00743">
    <property type="entry name" value="FMO-like"/>
    <property type="match status" value="2"/>
</dbReference>
<dbReference type="GO" id="GO:0050660">
    <property type="term" value="F:flavin adenine dinucleotide binding"/>
    <property type="evidence" value="ECO:0007669"/>
    <property type="project" value="InterPro"/>
</dbReference>
<protein>
    <recommendedName>
        <fullName evidence="12">FAD/NAD(P)-binding domain-containing protein</fullName>
    </recommendedName>
</protein>
<dbReference type="PRINTS" id="PR00370">
    <property type="entry name" value="FMOXYGENASE"/>
</dbReference>
<comment type="similarity">
    <text evidence="2">Belongs to the FMO family.</text>
</comment>
<dbReference type="InterPro" id="IPR036188">
    <property type="entry name" value="FAD/NAD-bd_sf"/>
</dbReference>
<evidence type="ECO:0000313" key="11">
    <source>
        <dbReference type="Proteomes" id="UP000045706"/>
    </source>
</evidence>
<keyword evidence="5" id="KW-0521">NADP</keyword>
<evidence type="ECO:0000313" key="10">
    <source>
        <dbReference type="Proteomes" id="UP000044602"/>
    </source>
</evidence>
<evidence type="ECO:0008006" key="12">
    <source>
        <dbReference type="Google" id="ProtNLM"/>
    </source>
</evidence>
<keyword evidence="4" id="KW-0274">FAD</keyword>
<evidence type="ECO:0000256" key="5">
    <source>
        <dbReference type="ARBA" id="ARBA00022857"/>
    </source>
</evidence>
<evidence type="ECO:0000256" key="1">
    <source>
        <dbReference type="ARBA" id="ARBA00001974"/>
    </source>
</evidence>
<dbReference type="GO" id="GO:0050661">
    <property type="term" value="F:NADP binding"/>
    <property type="evidence" value="ECO:0007669"/>
    <property type="project" value="InterPro"/>
</dbReference>
<dbReference type="Proteomes" id="UP000044602">
    <property type="component" value="Unassembled WGS sequence"/>
</dbReference>